<dbReference type="Proteomes" id="UP000314294">
    <property type="component" value="Unassembled WGS sequence"/>
</dbReference>
<dbReference type="AlphaFoldDB" id="A0A4Z2H7F7"/>
<protein>
    <submittedName>
        <fullName evidence="1">Uncharacterized protein</fullName>
    </submittedName>
</protein>
<proteinExistence type="predicted"/>
<name>A0A4Z2H7F7_9TELE</name>
<sequence length="67" mass="6857">MDLHPGNARILATPNSYAQIVVTPGSCTSTCSTSTCSTSTCSTSTCCTSTCCTSHSRADGSRRSSDT</sequence>
<dbReference type="EMBL" id="SRLO01000329">
    <property type="protein sequence ID" value="TNN60752.1"/>
    <property type="molecule type" value="Genomic_DNA"/>
</dbReference>
<comment type="caution">
    <text evidence="1">The sequence shown here is derived from an EMBL/GenBank/DDBJ whole genome shotgun (WGS) entry which is preliminary data.</text>
</comment>
<accession>A0A4Z2H7F7</accession>
<evidence type="ECO:0000313" key="1">
    <source>
        <dbReference type="EMBL" id="TNN60752.1"/>
    </source>
</evidence>
<evidence type="ECO:0000313" key="2">
    <source>
        <dbReference type="Proteomes" id="UP000314294"/>
    </source>
</evidence>
<gene>
    <name evidence="1" type="ORF">EYF80_029096</name>
</gene>
<organism evidence="1 2">
    <name type="scientific">Liparis tanakae</name>
    <name type="common">Tanaka's snailfish</name>
    <dbReference type="NCBI Taxonomy" id="230148"/>
    <lineage>
        <taxon>Eukaryota</taxon>
        <taxon>Metazoa</taxon>
        <taxon>Chordata</taxon>
        <taxon>Craniata</taxon>
        <taxon>Vertebrata</taxon>
        <taxon>Euteleostomi</taxon>
        <taxon>Actinopterygii</taxon>
        <taxon>Neopterygii</taxon>
        <taxon>Teleostei</taxon>
        <taxon>Neoteleostei</taxon>
        <taxon>Acanthomorphata</taxon>
        <taxon>Eupercaria</taxon>
        <taxon>Perciformes</taxon>
        <taxon>Cottioidei</taxon>
        <taxon>Cottales</taxon>
        <taxon>Liparidae</taxon>
        <taxon>Liparis</taxon>
    </lineage>
</organism>
<keyword evidence="2" id="KW-1185">Reference proteome</keyword>
<reference evidence="1 2" key="1">
    <citation type="submission" date="2019-03" db="EMBL/GenBank/DDBJ databases">
        <title>First draft genome of Liparis tanakae, snailfish: a comprehensive survey of snailfish specific genes.</title>
        <authorList>
            <person name="Kim W."/>
            <person name="Song I."/>
            <person name="Jeong J.-H."/>
            <person name="Kim D."/>
            <person name="Kim S."/>
            <person name="Ryu S."/>
            <person name="Song J.Y."/>
            <person name="Lee S.K."/>
        </authorList>
    </citation>
    <scope>NUCLEOTIDE SEQUENCE [LARGE SCALE GENOMIC DNA]</scope>
    <source>
        <tissue evidence="1">Muscle</tissue>
    </source>
</reference>